<organism evidence="2 3">
    <name type="scientific">Candidatus Beckwithbacteria bacterium CG23_combo_of_CG06-09_8_20_14_all_34_8</name>
    <dbReference type="NCBI Taxonomy" id="1974497"/>
    <lineage>
        <taxon>Bacteria</taxon>
        <taxon>Candidatus Beckwithiibacteriota</taxon>
    </lineage>
</organism>
<dbReference type="InterPro" id="IPR047140">
    <property type="entry name" value="LabA"/>
</dbReference>
<dbReference type="PANTHER" id="PTHR35458">
    <property type="entry name" value="SLR0755 PROTEIN"/>
    <property type="match status" value="1"/>
</dbReference>
<dbReference type="Pfam" id="PF01936">
    <property type="entry name" value="NYN"/>
    <property type="match status" value="1"/>
</dbReference>
<dbReference type="AlphaFoldDB" id="A0A2H0B5S7"/>
<dbReference type="Gene3D" id="3.40.50.1010">
    <property type="entry name" value="5'-nuclease"/>
    <property type="match status" value="1"/>
</dbReference>
<feature type="domain" description="NYN" evidence="1">
    <location>
        <begin position="8"/>
        <end position="153"/>
    </location>
</feature>
<reference evidence="2 3" key="1">
    <citation type="submission" date="2017-09" db="EMBL/GenBank/DDBJ databases">
        <title>Depth-based differentiation of microbial function through sediment-hosted aquifers and enrichment of novel symbionts in the deep terrestrial subsurface.</title>
        <authorList>
            <person name="Probst A.J."/>
            <person name="Ladd B."/>
            <person name="Jarett J.K."/>
            <person name="Geller-Mcgrath D.E."/>
            <person name="Sieber C.M."/>
            <person name="Emerson J.B."/>
            <person name="Anantharaman K."/>
            <person name="Thomas B.C."/>
            <person name="Malmstrom R."/>
            <person name="Stieglmeier M."/>
            <person name="Klingl A."/>
            <person name="Woyke T."/>
            <person name="Ryan C.M."/>
            <person name="Banfield J.F."/>
        </authorList>
    </citation>
    <scope>NUCLEOTIDE SEQUENCE [LARGE SCALE GENOMIC DNA]</scope>
    <source>
        <strain evidence="2">CG23_combo_of_CG06-09_8_20_14_all_34_8</strain>
    </source>
</reference>
<evidence type="ECO:0000313" key="3">
    <source>
        <dbReference type="Proteomes" id="UP000229459"/>
    </source>
</evidence>
<comment type="caution">
    <text evidence="2">The sequence shown here is derived from an EMBL/GenBank/DDBJ whole genome shotgun (WGS) entry which is preliminary data.</text>
</comment>
<dbReference type="CDD" id="cd10911">
    <property type="entry name" value="PIN_LabA"/>
    <property type="match status" value="1"/>
</dbReference>
<dbReference type="InterPro" id="IPR021139">
    <property type="entry name" value="NYN"/>
</dbReference>
<name>A0A2H0B5S7_9BACT</name>
<evidence type="ECO:0000313" key="2">
    <source>
        <dbReference type="EMBL" id="PIP52997.1"/>
    </source>
</evidence>
<dbReference type="GO" id="GO:0004540">
    <property type="term" value="F:RNA nuclease activity"/>
    <property type="evidence" value="ECO:0007669"/>
    <property type="project" value="InterPro"/>
</dbReference>
<gene>
    <name evidence="2" type="ORF">COX08_03420</name>
</gene>
<dbReference type="Proteomes" id="UP000229459">
    <property type="component" value="Unassembled WGS sequence"/>
</dbReference>
<protein>
    <recommendedName>
        <fullName evidence="1">NYN domain-containing protein</fullName>
    </recommendedName>
</protein>
<dbReference type="PANTHER" id="PTHR35458:SF2">
    <property type="entry name" value="SLR0755 PROTEIN"/>
    <property type="match status" value="1"/>
</dbReference>
<proteinExistence type="predicted"/>
<sequence length="163" mass="19116">MQKNSSVYAFIDSQNLNLGIKSQGWMLDFGKFRQYLRTKYKVKKTYLFIGYIPGNQKLYTYLQSVGYICIFKPTLEIKNKNKIVVKGNVDADLVLHAMIEFNHYEKAIIVSGDGDFFCLIDYWYQKGKLLHIITPSQKYSSLLKKYAKHIIKIGLLKEKLRRK</sequence>
<evidence type="ECO:0000259" key="1">
    <source>
        <dbReference type="Pfam" id="PF01936"/>
    </source>
</evidence>
<accession>A0A2H0B5S7</accession>
<dbReference type="EMBL" id="PCSR01000082">
    <property type="protein sequence ID" value="PIP52997.1"/>
    <property type="molecule type" value="Genomic_DNA"/>
</dbReference>